<dbReference type="AlphaFoldDB" id="A0A0D1XX02"/>
<dbReference type="EMBL" id="LGUG01000004">
    <property type="protein sequence ID" value="KON96427.1"/>
    <property type="molecule type" value="Genomic_DNA"/>
</dbReference>
<proteinExistence type="predicted"/>
<gene>
    <name evidence="2" type="ORF">AF333_14030</name>
    <name evidence="3" type="ORF">SAMN04487909_102126</name>
</gene>
<dbReference type="Gene3D" id="2.40.10.10">
    <property type="entry name" value="Trypsin-like serine proteases"/>
    <property type="match status" value="1"/>
</dbReference>
<reference evidence="2 4" key="1">
    <citation type="submission" date="2015-07" db="EMBL/GenBank/DDBJ databases">
        <title>Fjat-14205 dsm 2895.</title>
        <authorList>
            <person name="Liu B."/>
            <person name="Wang J."/>
            <person name="Zhu Y."/>
            <person name="Liu G."/>
            <person name="Chen Q."/>
            <person name="Chen Z."/>
            <person name="Lan J."/>
            <person name="Che J."/>
            <person name="Ge C."/>
            <person name="Shi H."/>
            <person name="Pan Z."/>
            <person name="Liu X."/>
        </authorList>
    </citation>
    <scope>NUCLEOTIDE SEQUENCE [LARGE SCALE GENOMIC DNA]</scope>
    <source>
        <strain evidence="2 4">DSM 2895</strain>
    </source>
</reference>
<protein>
    <recommendedName>
        <fullName evidence="6">Trypsin-like peptidase domain-containing protein</fullName>
    </recommendedName>
</protein>
<keyword evidence="4" id="KW-1185">Reference proteome</keyword>
<dbReference type="GeneID" id="42306292"/>
<organism evidence="2 4">
    <name type="scientific">Aneurinibacillus migulanus</name>
    <name type="common">Bacillus migulanus</name>
    <dbReference type="NCBI Taxonomy" id="47500"/>
    <lineage>
        <taxon>Bacteria</taxon>
        <taxon>Bacillati</taxon>
        <taxon>Bacillota</taxon>
        <taxon>Bacilli</taxon>
        <taxon>Bacillales</taxon>
        <taxon>Paenibacillaceae</taxon>
        <taxon>Aneurinibacillus group</taxon>
        <taxon>Aneurinibacillus</taxon>
    </lineage>
</organism>
<reference evidence="3 5" key="2">
    <citation type="submission" date="2016-10" db="EMBL/GenBank/DDBJ databases">
        <authorList>
            <person name="de Groot N.N."/>
        </authorList>
    </citation>
    <scope>NUCLEOTIDE SEQUENCE [LARGE SCALE GENOMIC DNA]</scope>
    <source>
        <strain evidence="3 5">DSM 2895</strain>
    </source>
</reference>
<evidence type="ECO:0000313" key="5">
    <source>
        <dbReference type="Proteomes" id="UP000182836"/>
    </source>
</evidence>
<dbReference type="Proteomes" id="UP000037269">
    <property type="component" value="Unassembled WGS sequence"/>
</dbReference>
<dbReference type="InterPro" id="IPR043504">
    <property type="entry name" value="Peptidase_S1_PA_chymotrypsin"/>
</dbReference>
<dbReference type="InterPro" id="IPR009003">
    <property type="entry name" value="Peptidase_S1_PA"/>
</dbReference>
<evidence type="ECO:0000313" key="4">
    <source>
        <dbReference type="Proteomes" id="UP000037269"/>
    </source>
</evidence>
<accession>A0A0D1XX02</accession>
<dbReference type="STRING" id="47500.AF333_14030"/>
<evidence type="ECO:0000256" key="1">
    <source>
        <dbReference type="ARBA" id="ARBA00022825"/>
    </source>
</evidence>
<dbReference type="PATRIC" id="fig|47500.8.peg.1588"/>
<evidence type="ECO:0008006" key="6">
    <source>
        <dbReference type="Google" id="ProtNLM"/>
    </source>
</evidence>
<evidence type="ECO:0000313" key="2">
    <source>
        <dbReference type="EMBL" id="KON96427.1"/>
    </source>
</evidence>
<dbReference type="RefSeq" id="WP_043064110.1">
    <property type="nucleotide sequence ID" value="NZ_BJOA01000011.1"/>
</dbReference>
<keyword evidence="1" id="KW-0378">Hydrolase</keyword>
<evidence type="ECO:0000313" key="3">
    <source>
        <dbReference type="EMBL" id="SDI21036.1"/>
    </source>
</evidence>
<keyword evidence="1" id="KW-0720">Serine protease</keyword>
<keyword evidence="1" id="KW-0645">Protease</keyword>
<dbReference type="GO" id="GO:0008236">
    <property type="term" value="F:serine-type peptidase activity"/>
    <property type="evidence" value="ECO:0007669"/>
    <property type="project" value="UniProtKB-KW"/>
</dbReference>
<dbReference type="EMBL" id="FNED01000002">
    <property type="protein sequence ID" value="SDI21036.1"/>
    <property type="molecule type" value="Genomic_DNA"/>
</dbReference>
<dbReference type="Proteomes" id="UP000182836">
    <property type="component" value="Unassembled WGS sequence"/>
</dbReference>
<sequence>MASFREAIKLKDKIYLKMLNRPEVTGIGVGYANPKIPSKGAALIVYTHKNLSTTKKSFLKAMTSTIIKVAGVTSSFPVRFIPTGVFRINPPARPAQIYRSRFRPVPGGVSIGQSNPPLTGTAGINVIRGSQEYILSNNHVLVRNNSPVFSETIQPGASDGGISGRDRVGRAFEFVPLRRTGPNFMDAAISIPDRNSLLNPRYLDGPSGRLIVVPGHLLSYRVGERFKKTGRTTGFVRGVVEAIGVVVDVDYSRLIPALGVIRFFNQTVISTISSRPITLPGDSGSVWLRERDNFAAAVTFAGSSDGLRSTSFPIRFAMQAFRTRIARPAGSNRFTAGAIKGMPPKNNFAYVQPLTKAELNQISVVKVNKSR</sequence>
<name>A0A0D1XX02_ANEMI</name>
<dbReference type="SUPFAM" id="SSF50494">
    <property type="entry name" value="Trypsin-like serine proteases"/>
    <property type="match status" value="1"/>
</dbReference>